<reference evidence="1 2" key="1">
    <citation type="submission" date="2011-09" db="EMBL/GenBank/DDBJ databases">
        <title>The draft genome of Treponema saccharophilum DSM 2985.</title>
        <authorList>
            <consortium name="US DOE Joint Genome Institute (JGI-PGF)"/>
            <person name="Lucas S."/>
            <person name="Copeland A."/>
            <person name="Lapidus A."/>
            <person name="Glavina del Rio T."/>
            <person name="Dalin E."/>
            <person name="Tice H."/>
            <person name="Bruce D."/>
            <person name="Goodwin L."/>
            <person name="Pitluck S."/>
            <person name="Peters L."/>
            <person name="Kyrpides N."/>
            <person name="Mavromatis K."/>
            <person name="Ivanova N."/>
            <person name="Markowitz V."/>
            <person name="Cheng J.-F."/>
            <person name="Hugenholtz P."/>
            <person name="Woyke T."/>
            <person name="Wu D."/>
            <person name="Gronow S."/>
            <person name="Wellnitz S."/>
            <person name="Brambilla E."/>
            <person name="Klenk H.-P."/>
            <person name="Eisen J.A."/>
        </authorList>
    </citation>
    <scope>NUCLEOTIDE SEQUENCE [LARGE SCALE GENOMIC DNA]</scope>
    <source>
        <strain evidence="1 2">DSM 2985</strain>
    </source>
</reference>
<organism evidence="1 2">
    <name type="scientific">Treponema saccharophilum DSM 2985</name>
    <dbReference type="NCBI Taxonomy" id="907348"/>
    <lineage>
        <taxon>Bacteria</taxon>
        <taxon>Pseudomonadati</taxon>
        <taxon>Spirochaetota</taxon>
        <taxon>Spirochaetia</taxon>
        <taxon>Spirochaetales</taxon>
        <taxon>Treponemataceae</taxon>
        <taxon>Treponema</taxon>
    </lineage>
</organism>
<dbReference type="OrthoDB" id="361824at2"/>
<protein>
    <submittedName>
        <fullName evidence="1">Uncharacterized protein</fullName>
    </submittedName>
</protein>
<dbReference type="AlphaFoldDB" id="H7EJI5"/>
<dbReference type="PATRIC" id="fig|907348.3.peg.938"/>
<dbReference type="STRING" id="907348.TresaDRAFT_1487"/>
<proteinExistence type="predicted"/>
<keyword evidence="2" id="KW-1185">Reference proteome</keyword>
<accession>H7EJI5</accession>
<evidence type="ECO:0000313" key="1">
    <source>
        <dbReference type="EMBL" id="EIC02223.1"/>
    </source>
</evidence>
<comment type="caution">
    <text evidence="1">The sequence shown here is derived from an EMBL/GenBank/DDBJ whole genome shotgun (WGS) entry which is preliminary data.</text>
</comment>
<evidence type="ECO:0000313" key="2">
    <source>
        <dbReference type="Proteomes" id="UP000003571"/>
    </source>
</evidence>
<name>H7EJI5_9SPIR</name>
<gene>
    <name evidence="1" type="ORF">TresaDRAFT_1487</name>
</gene>
<dbReference type="RefSeq" id="WP_002703301.1">
    <property type="nucleotide sequence ID" value="NZ_AGRW01000041.1"/>
</dbReference>
<sequence length="155" mass="18241">MPTSEELKQISLNWKKTTKKLFEEAWNDKEAFSNVVIENVGREAHVLRTLRKENREAFCTAIFENREKIKDGSFSLFSLDGMFENNMPSYISKICHIINPHAYPLIWDTHVMKELGINYNMNKWNEEVSKRKADVAFLSDEEIFKKESGIWAFED</sequence>
<dbReference type="EMBL" id="AGRW01000041">
    <property type="protein sequence ID" value="EIC02223.1"/>
    <property type="molecule type" value="Genomic_DNA"/>
</dbReference>
<dbReference type="Proteomes" id="UP000003571">
    <property type="component" value="Unassembled WGS sequence"/>
</dbReference>